<dbReference type="InterPro" id="IPR025857">
    <property type="entry name" value="MacB_PCD"/>
</dbReference>
<protein>
    <recommendedName>
        <fullName evidence="12">Transmembrane transport protein</fullName>
    </recommendedName>
</protein>
<dbReference type="PATRIC" id="fig|318683.6.peg.1393"/>
<feature type="domain" description="MacB-like periplasmic core" evidence="9">
    <location>
        <begin position="19"/>
        <end position="208"/>
    </location>
</feature>
<keyword evidence="5 7" id="KW-0472">Membrane</keyword>
<comment type="caution">
    <text evidence="10">The sequence shown here is derived from an EMBL/GenBank/DDBJ whole genome shotgun (WGS) entry which is preliminary data.</text>
</comment>
<feature type="domain" description="ABC3 transporter permease C-terminal" evidence="8">
    <location>
        <begin position="293"/>
        <end position="407"/>
    </location>
</feature>
<gene>
    <name evidence="10" type="ORF">AD945_10485</name>
</gene>
<feature type="transmembrane region" description="Helical" evidence="7">
    <location>
        <begin position="20"/>
        <end position="42"/>
    </location>
</feature>
<evidence type="ECO:0000256" key="5">
    <source>
        <dbReference type="ARBA" id="ARBA00023136"/>
    </source>
</evidence>
<feature type="transmembrane region" description="Helical" evidence="7">
    <location>
        <begin position="334"/>
        <end position="356"/>
    </location>
</feature>
<dbReference type="InterPro" id="IPR050250">
    <property type="entry name" value="Macrolide_Exporter_MacB"/>
</dbReference>
<feature type="transmembrane region" description="Helical" evidence="7">
    <location>
        <begin position="287"/>
        <end position="309"/>
    </location>
</feature>
<dbReference type="Pfam" id="PF02687">
    <property type="entry name" value="FtsX"/>
    <property type="match status" value="2"/>
</dbReference>
<evidence type="ECO:0000256" key="7">
    <source>
        <dbReference type="SAM" id="Phobius"/>
    </source>
</evidence>
<evidence type="ECO:0000259" key="8">
    <source>
        <dbReference type="Pfam" id="PF02687"/>
    </source>
</evidence>
<dbReference type="RefSeq" id="WP_062108641.1">
    <property type="nucleotide sequence ID" value="NZ_LHZR01000109.1"/>
</dbReference>
<keyword evidence="3 7" id="KW-0812">Transmembrane</keyword>
<accession>A0A149TIB9</accession>
<dbReference type="EMBL" id="LHZR01000109">
    <property type="protein sequence ID" value="KXV47457.1"/>
    <property type="molecule type" value="Genomic_DNA"/>
</dbReference>
<dbReference type="STRING" id="318683.A0U94_09980"/>
<organism evidence="10 11">
    <name type="scientific">Gluconobacter albidus</name>
    <dbReference type="NCBI Taxonomy" id="318683"/>
    <lineage>
        <taxon>Bacteria</taxon>
        <taxon>Pseudomonadati</taxon>
        <taxon>Pseudomonadota</taxon>
        <taxon>Alphaproteobacteria</taxon>
        <taxon>Acetobacterales</taxon>
        <taxon>Acetobacteraceae</taxon>
        <taxon>Gluconobacter</taxon>
    </lineage>
</organism>
<evidence type="ECO:0000313" key="11">
    <source>
        <dbReference type="Proteomes" id="UP000075636"/>
    </source>
</evidence>
<evidence type="ECO:0000259" key="9">
    <source>
        <dbReference type="Pfam" id="PF12704"/>
    </source>
</evidence>
<dbReference type="AlphaFoldDB" id="A0A149TIB9"/>
<comment type="similarity">
    <text evidence="6">Belongs to the ABC-4 integral membrane protein family.</text>
</comment>
<feature type="transmembrane region" description="Helical" evidence="7">
    <location>
        <begin position="691"/>
        <end position="714"/>
    </location>
</feature>
<comment type="subcellular location">
    <subcellularLocation>
        <location evidence="1">Cell membrane</location>
        <topology evidence="1">Multi-pass membrane protein</topology>
    </subcellularLocation>
</comment>
<evidence type="ECO:0000256" key="1">
    <source>
        <dbReference type="ARBA" id="ARBA00004651"/>
    </source>
</evidence>
<feature type="transmembrane region" description="Helical" evidence="7">
    <location>
        <begin position="735"/>
        <end position="758"/>
    </location>
</feature>
<dbReference type="GO" id="GO:0005886">
    <property type="term" value="C:plasma membrane"/>
    <property type="evidence" value="ECO:0007669"/>
    <property type="project" value="UniProtKB-SubCell"/>
</dbReference>
<evidence type="ECO:0000256" key="2">
    <source>
        <dbReference type="ARBA" id="ARBA00022475"/>
    </source>
</evidence>
<evidence type="ECO:0008006" key="12">
    <source>
        <dbReference type="Google" id="ProtNLM"/>
    </source>
</evidence>
<dbReference type="Pfam" id="PF12704">
    <property type="entry name" value="MacB_PCD"/>
    <property type="match status" value="1"/>
</dbReference>
<evidence type="ECO:0000313" key="10">
    <source>
        <dbReference type="EMBL" id="KXV47457.1"/>
    </source>
</evidence>
<dbReference type="PANTHER" id="PTHR30572:SF4">
    <property type="entry name" value="ABC TRANSPORTER PERMEASE YTRF"/>
    <property type="match status" value="1"/>
</dbReference>
<proteinExistence type="inferred from homology"/>
<evidence type="ECO:0000256" key="4">
    <source>
        <dbReference type="ARBA" id="ARBA00022989"/>
    </source>
</evidence>
<sequence length="814" mass="87965">MRTMMSDFWRLAVRYRLYTALNVIGLGLGVATFLTLALVARYELGWDGFYRQSASIYELQADFVIGNGTFHMAEIHDPVLPAVESRMPGLQGTRLEQISADLVVPSETSRTVHYDQTISFVDPNFFDLFDLKFTAGSPAVLASPENIILSATMARQLFGEKSALGQTMEVTRHGKTSVYRVAGLLQDHPANTTITTDLIAAIPKTAADRPCDGWNTMCAQTYAVLPTAALRQSFLHSAHDVLMASPMSRAIEQKDPGGEKMTLKIVPLPLVHFGSDGVANDGASRSVLFALAAIGTLSLLAGAVNYVNLATAQSLGRAREVAIRKVLGASHTRLMIRFLGETLVLTTLAAMMGLVLTEIAVPTVASLSGWAVALDYGWTLPLLCGVIVVLTLGAGFYPAFMLSSFSPAPVLASAHLPTQGRFGARIRLFLVGLQFAFAVTLGICTLVVNAQALHLRHLDRGMTIPGLAIIATENLNALDRQQNAIVNALRAMPEVTDLSVSAGGTLGRYDVGSVHRTPGQKAFMAQTVAHDEAFFRTFRLHLLAGRLTTSERATDVTHTKNGDPSVLAQNFVLSREATRKLGFSSPQAALGQTFMFGDSHIAEKRTIVGVVEDVILNSGQDTLPPPIYELETTQIEQGIIAFRTAPGAMPRVLSTLHKAWPTLAPGVPFEPQTMTEIIAESTRGDIARGHLFSIGASVAIAIACLGLYGLAAFNAERRMHEVGIRKTLGATTAQIMRLLLLQFLRPVLYASLIAWPLAWVFMRNWLTGFDNRIALTPLYFVLTTLLAAALCALTIFGRTFGLARAEPARALRAE</sequence>
<name>A0A149TIB9_9PROT</name>
<dbReference type="Proteomes" id="UP000075636">
    <property type="component" value="Unassembled WGS sequence"/>
</dbReference>
<keyword evidence="2" id="KW-1003">Cell membrane</keyword>
<reference evidence="10 11" key="1">
    <citation type="submission" date="2015-06" db="EMBL/GenBank/DDBJ databases">
        <title>Improved classification and identification of acetic acid bacteria using matrix-assisted laser desorption/ionization time-of-flight mass spectrometry; Gluconobacter nephelii and Gluconobacter uchimurae are later heterotypic synonyms of Gluconobacter japonicus and Gluconobacter oxydans, respectively.</title>
        <authorList>
            <person name="Li L."/>
            <person name="Cleenwerck I."/>
            <person name="De Vuyst L."/>
            <person name="Vandamme P."/>
        </authorList>
    </citation>
    <scope>NUCLEOTIDE SEQUENCE [LARGE SCALE GENOMIC DNA]</scope>
    <source>
        <strain evidence="10 11">LMG 1768</strain>
    </source>
</reference>
<dbReference type="InterPro" id="IPR003838">
    <property type="entry name" value="ABC3_permease_C"/>
</dbReference>
<dbReference type="GO" id="GO:0022857">
    <property type="term" value="F:transmembrane transporter activity"/>
    <property type="evidence" value="ECO:0007669"/>
    <property type="project" value="TreeGrafter"/>
</dbReference>
<feature type="transmembrane region" description="Helical" evidence="7">
    <location>
        <begin position="428"/>
        <end position="448"/>
    </location>
</feature>
<dbReference type="PANTHER" id="PTHR30572">
    <property type="entry name" value="MEMBRANE COMPONENT OF TRANSPORTER-RELATED"/>
    <property type="match status" value="1"/>
</dbReference>
<evidence type="ECO:0000256" key="3">
    <source>
        <dbReference type="ARBA" id="ARBA00022692"/>
    </source>
</evidence>
<keyword evidence="4 7" id="KW-1133">Transmembrane helix</keyword>
<feature type="transmembrane region" description="Helical" evidence="7">
    <location>
        <begin position="376"/>
        <end position="397"/>
    </location>
</feature>
<feature type="domain" description="ABC3 transporter permease C-terminal" evidence="8">
    <location>
        <begin position="696"/>
        <end position="797"/>
    </location>
</feature>
<feature type="transmembrane region" description="Helical" evidence="7">
    <location>
        <begin position="778"/>
        <end position="796"/>
    </location>
</feature>
<evidence type="ECO:0000256" key="6">
    <source>
        <dbReference type="ARBA" id="ARBA00038076"/>
    </source>
</evidence>